<evidence type="ECO:0000313" key="3">
    <source>
        <dbReference type="Proteomes" id="UP000663193"/>
    </source>
</evidence>
<evidence type="ECO:0000313" key="2">
    <source>
        <dbReference type="EMBL" id="QRC90907.1"/>
    </source>
</evidence>
<reference evidence="3" key="1">
    <citation type="journal article" date="2021" name="BMC Genomics">
        <title>Chromosome-level genome assembly and manually-curated proteome of model necrotroph Parastagonospora nodorum Sn15 reveals a genome-wide trove of candidate effector homologs, and redundancy of virulence-related functions within an accessory chromosome.</title>
        <authorList>
            <person name="Bertazzoni S."/>
            <person name="Jones D.A.B."/>
            <person name="Phan H.T."/>
            <person name="Tan K.-C."/>
            <person name="Hane J.K."/>
        </authorList>
    </citation>
    <scope>NUCLEOTIDE SEQUENCE [LARGE SCALE GENOMIC DNA]</scope>
    <source>
        <strain evidence="3">SN15 / ATCC MYA-4574 / FGSC 10173)</strain>
    </source>
</reference>
<dbReference type="InterPro" id="IPR052895">
    <property type="entry name" value="HetReg/Transcr_Mod"/>
</dbReference>
<keyword evidence="3" id="KW-1185">Reference proteome</keyword>
<protein>
    <recommendedName>
        <fullName evidence="1">Heterokaryon incompatibility domain-containing protein</fullName>
    </recommendedName>
</protein>
<gene>
    <name evidence="2" type="ORF">JI435_004240</name>
</gene>
<proteinExistence type="predicted"/>
<dbReference type="Pfam" id="PF06985">
    <property type="entry name" value="HET"/>
    <property type="match status" value="1"/>
</dbReference>
<dbReference type="EMBL" id="CP069023">
    <property type="protein sequence ID" value="QRC90907.1"/>
    <property type="molecule type" value="Genomic_DNA"/>
</dbReference>
<dbReference type="OrthoDB" id="4850726at2759"/>
<dbReference type="PANTHER" id="PTHR24148">
    <property type="entry name" value="ANKYRIN REPEAT DOMAIN-CONTAINING PROTEIN 39 HOMOLOG-RELATED"/>
    <property type="match status" value="1"/>
</dbReference>
<organism evidence="2 3">
    <name type="scientific">Phaeosphaeria nodorum (strain SN15 / ATCC MYA-4574 / FGSC 10173)</name>
    <name type="common">Glume blotch fungus</name>
    <name type="synonym">Parastagonospora nodorum</name>
    <dbReference type="NCBI Taxonomy" id="321614"/>
    <lineage>
        <taxon>Eukaryota</taxon>
        <taxon>Fungi</taxon>
        <taxon>Dikarya</taxon>
        <taxon>Ascomycota</taxon>
        <taxon>Pezizomycotina</taxon>
        <taxon>Dothideomycetes</taxon>
        <taxon>Pleosporomycetidae</taxon>
        <taxon>Pleosporales</taxon>
        <taxon>Pleosporineae</taxon>
        <taxon>Phaeosphaeriaceae</taxon>
        <taxon>Parastagonospora</taxon>
    </lineage>
</organism>
<dbReference type="Pfam" id="PF26639">
    <property type="entry name" value="Het-6_barrel"/>
    <property type="match status" value="1"/>
</dbReference>
<dbReference type="InterPro" id="IPR010730">
    <property type="entry name" value="HET"/>
</dbReference>
<dbReference type="PANTHER" id="PTHR24148:SF64">
    <property type="entry name" value="HETEROKARYON INCOMPATIBILITY DOMAIN-CONTAINING PROTEIN"/>
    <property type="match status" value="1"/>
</dbReference>
<feature type="domain" description="Heterokaryon incompatibility" evidence="1">
    <location>
        <begin position="271"/>
        <end position="425"/>
    </location>
</feature>
<name>A0A7U2EQT0_PHANO</name>
<dbReference type="Proteomes" id="UP000663193">
    <property type="component" value="Chromosome 1"/>
</dbReference>
<dbReference type="AlphaFoldDB" id="A0A7U2EQT0"/>
<accession>A0A7U2EQT0</accession>
<sequence>MASTLQSGSSLLGTPETCGSEGTIRQFNNKLYTQGEEFSELTVPEYDFIPLNTDPKQARLLRLHPATDLTAHVCCNLEVYDLTELPSFTAIKNARGYRNIKEAIEADGRALFVSIALERFLRYLRSKIDEPILIWVRYACVVESNPREQETYWTRDFSDAIYARASEVIDMHEINNHLIGNGYFETVCDSRYSSWTKQWSGNEDQMVLPRVCPVRLGTKPSIEAPSEDYRYMPLDMVTDEIRVINIMPAEDATAPIVMHAAHCPIRCEASYIALSYRWGTDETPEHVVLNGQRKAIRKKLAEAIRSLRMKERIIPLWIDAISINQDDISERGRQVRRMGTIYDCARHVYSYTGRAESDTEEVINFMAELDTHPVIHLNEMGEFLSEGKFTNGETRIKPKRFAQLCGGLYKFTTRHYFRRYWILQEIAWASDPSILTDGKMAVTFDMLDRAVYHLHELLTRDLSLAARMQAINPSLGTVDIKMLGYPRTIYYFRYLMSNGRAGGGLFGGGFLTVSPLEKNSPGFLETLILARDFECTDPRDHIFALWNLARDKSGLDFQPDYTNSYEDVYTGFSQAWIEQHASLDILGAVEHTPDAASFYSKAPSWCPNWNLPATASCLVRKDQIPARSMSCMPDLGGKLYGVDGGMTRDLFDSPIISFDCRTLHCTGIIIDQIGKILDDAPDIPAGTAPKSIWRAHFWLHELETYYRKQGLTTYDDPLRAAWAMFHGDGTAAWPPATESGYSPNQYPPNVPYICLPKLSRHVPTFAASYDPIEARTAADWVLRGRRPFFTENGYMGLAPAYLSEPEHDNGAVLHIAVVLGCSVPLLLRDRDDGTYQLVGTCFVQGWMDGEWMETMMGVESPKEFWDAVQDGAKLAIT</sequence>
<evidence type="ECO:0000259" key="1">
    <source>
        <dbReference type="Pfam" id="PF06985"/>
    </source>
</evidence>
<dbReference type="VEuPathDB" id="FungiDB:JI435_004240"/>